<dbReference type="Gene3D" id="3.40.50.300">
    <property type="entry name" value="P-loop containing nucleotide triphosphate hydrolases"/>
    <property type="match status" value="1"/>
</dbReference>
<dbReference type="InterPro" id="IPR015853">
    <property type="entry name" value="ABC_transpr_FbpC"/>
</dbReference>
<dbReference type="Proteomes" id="UP000256297">
    <property type="component" value="Chromosome CBM2589_b"/>
</dbReference>
<dbReference type="GO" id="GO:0015697">
    <property type="term" value="P:quaternary ammonium group transport"/>
    <property type="evidence" value="ECO:0007669"/>
    <property type="project" value="UniProtKB-ARBA"/>
</dbReference>
<evidence type="ECO:0000256" key="10">
    <source>
        <dbReference type="SAM" id="MobiDB-lite"/>
    </source>
</evidence>
<organism evidence="12">
    <name type="scientific">Cupriavidus taiwanensis</name>
    <dbReference type="NCBI Taxonomy" id="164546"/>
    <lineage>
        <taxon>Bacteria</taxon>
        <taxon>Pseudomonadati</taxon>
        <taxon>Pseudomonadota</taxon>
        <taxon>Betaproteobacteria</taxon>
        <taxon>Burkholderiales</taxon>
        <taxon>Burkholderiaceae</taxon>
        <taxon>Cupriavidus</taxon>
    </lineage>
</organism>
<dbReference type="InterPro" id="IPR013611">
    <property type="entry name" value="Transp-assoc_OB_typ2"/>
</dbReference>
<dbReference type="PROSITE" id="PS50893">
    <property type="entry name" value="ABC_TRANSPORTER_2"/>
    <property type="match status" value="1"/>
</dbReference>
<protein>
    <submittedName>
        <fullName evidence="12">Iron(III)-transport system ATP-binding protein</fullName>
    </submittedName>
</protein>
<dbReference type="GO" id="GO:0043190">
    <property type="term" value="C:ATP-binding cassette (ABC) transporter complex"/>
    <property type="evidence" value="ECO:0007669"/>
    <property type="project" value="InterPro"/>
</dbReference>
<evidence type="ECO:0000256" key="3">
    <source>
        <dbReference type="ARBA" id="ARBA00022496"/>
    </source>
</evidence>
<proteinExistence type="predicted"/>
<keyword evidence="9" id="KW-0472">Membrane</keyword>
<keyword evidence="5" id="KW-0547">Nucleotide-binding</keyword>
<dbReference type="AlphaFoldDB" id="A0A375BXN4"/>
<dbReference type="PANTHER" id="PTHR42781">
    <property type="entry name" value="SPERMIDINE/PUTRESCINE IMPORT ATP-BINDING PROTEIN POTA"/>
    <property type="match status" value="1"/>
</dbReference>
<comment type="caution">
    <text evidence="12">The sequence shown here is derived from an EMBL/GenBank/DDBJ whole genome shotgun (WGS) entry which is preliminary data.</text>
</comment>
<feature type="region of interest" description="Disordered" evidence="10">
    <location>
        <begin position="1"/>
        <end position="67"/>
    </location>
</feature>
<dbReference type="InterPro" id="IPR017871">
    <property type="entry name" value="ABC_transporter-like_CS"/>
</dbReference>
<evidence type="ECO:0000313" key="12">
    <source>
        <dbReference type="EMBL" id="SOY57877.1"/>
    </source>
</evidence>
<keyword evidence="2" id="KW-1003">Cell membrane</keyword>
<dbReference type="InterPro" id="IPR003593">
    <property type="entry name" value="AAA+_ATPase"/>
</dbReference>
<dbReference type="PANTHER" id="PTHR42781:SF4">
    <property type="entry name" value="SPERMIDINE_PUTRESCINE IMPORT ATP-BINDING PROTEIN POTA"/>
    <property type="match status" value="1"/>
</dbReference>
<reference evidence="12" key="1">
    <citation type="submission" date="2018-01" db="EMBL/GenBank/DDBJ databases">
        <authorList>
            <person name="Clerissi C."/>
        </authorList>
    </citation>
    <scope>NUCLEOTIDE SEQUENCE</scope>
    <source>
        <strain evidence="12">Cupriavidus taiwanensis STM 3521</strain>
    </source>
</reference>
<dbReference type="GO" id="GO:0005524">
    <property type="term" value="F:ATP binding"/>
    <property type="evidence" value="ECO:0007669"/>
    <property type="project" value="UniProtKB-KW"/>
</dbReference>
<evidence type="ECO:0000256" key="1">
    <source>
        <dbReference type="ARBA" id="ARBA00022448"/>
    </source>
</evidence>
<feature type="domain" description="ABC transporter" evidence="11">
    <location>
        <begin position="79"/>
        <end position="311"/>
    </location>
</feature>
<dbReference type="EMBL" id="OFSP01000028">
    <property type="protein sequence ID" value="SOY57877.1"/>
    <property type="molecule type" value="Genomic_DNA"/>
</dbReference>
<dbReference type="SMART" id="SM00382">
    <property type="entry name" value="AAA"/>
    <property type="match status" value="1"/>
</dbReference>
<keyword evidence="8" id="KW-0406">Ion transport</keyword>
<evidence type="ECO:0000256" key="6">
    <source>
        <dbReference type="ARBA" id="ARBA00022840"/>
    </source>
</evidence>
<keyword evidence="3" id="KW-0410">Iron transport</keyword>
<evidence type="ECO:0000259" key="11">
    <source>
        <dbReference type="PROSITE" id="PS50893"/>
    </source>
</evidence>
<dbReference type="InterPro" id="IPR003439">
    <property type="entry name" value="ABC_transporter-like_ATP-bd"/>
</dbReference>
<dbReference type="InterPro" id="IPR050093">
    <property type="entry name" value="ABC_SmlMolc_Importer"/>
</dbReference>
<keyword evidence="6 12" id="KW-0067">ATP-binding</keyword>
<dbReference type="Pfam" id="PF08402">
    <property type="entry name" value="TOBE_2"/>
    <property type="match status" value="1"/>
</dbReference>
<dbReference type="Pfam" id="PF00005">
    <property type="entry name" value="ABC_tran"/>
    <property type="match status" value="1"/>
</dbReference>
<dbReference type="SUPFAM" id="SSF52540">
    <property type="entry name" value="P-loop containing nucleoside triphosphate hydrolases"/>
    <property type="match status" value="1"/>
</dbReference>
<evidence type="ECO:0000256" key="7">
    <source>
        <dbReference type="ARBA" id="ARBA00023004"/>
    </source>
</evidence>
<evidence type="ECO:0000256" key="5">
    <source>
        <dbReference type="ARBA" id="ARBA00022741"/>
    </source>
</evidence>
<dbReference type="FunFam" id="3.40.50.300:FF:000425">
    <property type="entry name" value="Probable ABC transporter, ATP-binding subunit"/>
    <property type="match status" value="1"/>
</dbReference>
<evidence type="ECO:0000256" key="2">
    <source>
        <dbReference type="ARBA" id="ARBA00022475"/>
    </source>
</evidence>
<dbReference type="CDD" id="cd03259">
    <property type="entry name" value="ABC_Carb_Solutes_like"/>
    <property type="match status" value="1"/>
</dbReference>
<keyword evidence="1" id="KW-0813">Transport</keyword>
<keyword evidence="7" id="KW-0408">Iron</keyword>
<dbReference type="GO" id="GO:0015408">
    <property type="term" value="F:ABC-type ferric iron transporter activity"/>
    <property type="evidence" value="ECO:0007669"/>
    <property type="project" value="InterPro"/>
</dbReference>
<evidence type="ECO:0000256" key="8">
    <source>
        <dbReference type="ARBA" id="ARBA00023065"/>
    </source>
</evidence>
<dbReference type="PROSITE" id="PS00211">
    <property type="entry name" value="ABC_TRANSPORTER_1"/>
    <property type="match status" value="1"/>
</dbReference>
<sequence length="421" mass="44677">MPPAGPVPGGAVCGLTHSSNAGAAGTPEPRESGPGLLTRPYNAHMRTDSYSRLPGDQARSRPATRADALGAAVPAPAVIEVERIRHAFGRHAVVKGLSFSVARGHIACLLGPSGCGKTTVLRAIAGFEPLQDGRIVLDGQTVSSSGTLLAPEQRRIGMVFQDYALFPHLDVAANVGFGLTRASRAERAARVDEVLQLVGLAGAGRQYPHELSGGQQQRVALARALAPRPELLLLDEPFSNLDVDLRERLSLEVRAILKAQGTTAILVTHDQHEAFAMADEIGVMHDGVIEQWGSAHDLYHRPASRFVAGFIGQGVLMGGRMRDAAQIELELGLLRPAVPLDLPAGAAVDVLVRPDDIIHDDASPMRAEVVHKAFRGAEILYTLRLASGGRVLALVPSHHNHAVGERIGIRVEIEDVVAFAA</sequence>
<dbReference type="SUPFAM" id="SSF50331">
    <property type="entry name" value="MOP-like"/>
    <property type="match status" value="1"/>
</dbReference>
<evidence type="ECO:0000256" key="9">
    <source>
        <dbReference type="ARBA" id="ARBA00023136"/>
    </source>
</evidence>
<name>A0A375BXN4_9BURK</name>
<keyword evidence="4" id="KW-0997">Cell inner membrane</keyword>
<dbReference type="GO" id="GO:0016887">
    <property type="term" value="F:ATP hydrolysis activity"/>
    <property type="evidence" value="ECO:0007669"/>
    <property type="project" value="InterPro"/>
</dbReference>
<accession>A0A375BXN4</accession>
<evidence type="ECO:0000256" key="4">
    <source>
        <dbReference type="ARBA" id="ARBA00022519"/>
    </source>
</evidence>
<gene>
    <name evidence="12" type="primary">fbpC</name>
    <name evidence="12" type="ORF">CBM2589_B70003</name>
</gene>
<dbReference type="InterPro" id="IPR008995">
    <property type="entry name" value="Mo/tungstate-bd_C_term_dom"/>
</dbReference>
<dbReference type="InterPro" id="IPR027417">
    <property type="entry name" value="P-loop_NTPase"/>
</dbReference>